<gene>
    <name evidence="1" type="ORF">EVAR_65973_1</name>
</gene>
<dbReference type="AlphaFoldDB" id="A0A4C2A3A1"/>
<dbReference type="EMBL" id="BGZK01002369">
    <property type="protein sequence ID" value="GBP93387.1"/>
    <property type="molecule type" value="Genomic_DNA"/>
</dbReference>
<organism evidence="1 2">
    <name type="scientific">Eumeta variegata</name>
    <name type="common">Bagworm moth</name>
    <name type="synonym">Eumeta japonica</name>
    <dbReference type="NCBI Taxonomy" id="151549"/>
    <lineage>
        <taxon>Eukaryota</taxon>
        <taxon>Metazoa</taxon>
        <taxon>Ecdysozoa</taxon>
        <taxon>Arthropoda</taxon>
        <taxon>Hexapoda</taxon>
        <taxon>Insecta</taxon>
        <taxon>Pterygota</taxon>
        <taxon>Neoptera</taxon>
        <taxon>Endopterygota</taxon>
        <taxon>Lepidoptera</taxon>
        <taxon>Glossata</taxon>
        <taxon>Ditrysia</taxon>
        <taxon>Tineoidea</taxon>
        <taxon>Psychidae</taxon>
        <taxon>Oiketicinae</taxon>
        <taxon>Eumeta</taxon>
    </lineage>
</organism>
<comment type="caution">
    <text evidence="1">The sequence shown here is derived from an EMBL/GenBank/DDBJ whole genome shotgun (WGS) entry which is preliminary data.</text>
</comment>
<keyword evidence="2" id="KW-1185">Reference proteome</keyword>
<name>A0A4C2A3A1_EUMVA</name>
<evidence type="ECO:0000313" key="1">
    <source>
        <dbReference type="EMBL" id="GBP93387.1"/>
    </source>
</evidence>
<evidence type="ECO:0000313" key="2">
    <source>
        <dbReference type="Proteomes" id="UP000299102"/>
    </source>
</evidence>
<reference evidence="1 2" key="1">
    <citation type="journal article" date="2019" name="Commun. Biol.">
        <title>The bagworm genome reveals a unique fibroin gene that provides high tensile strength.</title>
        <authorList>
            <person name="Kono N."/>
            <person name="Nakamura H."/>
            <person name="Ohtoshi R."/>
            <person name="Tomita M."/>
            <person name="Numata K."/>
            <person name="Arakawa K."/>
        </authorList>
    </citation>
    <scope>NUCLEOTIDE SEQUENCE [LARGE SCALE GENOMIC DNA]</scope>
</reference>
<dbReference type="Proteomes" id="UP000299102">
    <property type="component" value="Unassembled WGS sequence"/>
</dbReference>
<protein>
    <submittedName>
        <fullName evidence="1">Uncharacterized protein</fullName>
    </submittedName>
</protein>
<proteinExistence type="predicted"/>
<accession>A0A4C2A3A1</accession>
<sequence>MYNALACKGAIPSSIGTLCRMTLLCRPKHLLFAVADLATAICHFIQYSKLRKSSRPPWSRAFTKAAATPAARAPYNRAHTACRLAFAEKRCTYIELFNLANLLPCQKKITPPALEGESCIDIGPTECRRKSISAGTCGIRRDVDRVVYPCVYRSVHCRLLYDAGSPGGFMHATCECMEHSVPAVTCAFFSPLSRFLL</sequence>